<gene>
    <name evidence="2" type="ORF">C2845_PM13G10200</name>
</gene>
<name>A0A3L6RI11_PANMI</name>
<organism evidence="2 3">
    <name type="scientific">Panicum miliaceum</name>
    <name type="common">Proso millet</name>
    <name type="synonym">Broomcorn millet</name>
    <dbReference type="NCBI Taxonomy" id="4540"/>
    <lineage>
        <taxon>Eukaryota</taxon>
        <taxon>Viridiplantae</taxon>
        <taxon>Streptophyta</taxon>
        <taxon>Embryophyta</taxon>
        <taxon>Tracheophyta</taxon>
        <taxon>Spermatophyta</taxon>
        <taxon>Magnoliopsida</taxon>
        <taxon>Liliopsida</taxon>
        <taxon>Poales</taxon>
        <taxon>Poaceae</taxon>
        <taxon>PACMAD clade</taxon>
        <taxon>Panicoideae</taxon>
        <taxon>Panicodae</taxon>
        <taxon>Paniceae</taxon>
        <taxon>Panicinae</taxon>
        <taxon>Panicum</taxon>
        <taxon>Panicum sect. Panicum</taxon>
    </lineage>
</organism>
<proteinExistence type="predicted"/>
<evidence type="ECO:0000256" key="1">
    <source>
        <dbReference type="SAM" id="MobiDB-lite"/>
    </source>
</evidence>
<feature type="region of interest" description="Disordered" evidence="1">
    <location>
        <begin position="208"/>
        <end position="247"/>
    </location>
</feature>
<feature type="region of interest" description="Disordered" evidence="1">
    <location>
        <begin position="181"/>
        <end position="200"/>
    </location>
</feature>
<evidence type="ECO:0000313" key="3">
    <source>
        <dbReference type="Proteomes" id="UP000275267"/>
    </source>
</evidence>
<dbReference type="AlphaFoldDB" id="A0A3L6RI11"/>
<keyword evidence="3" id="KW-1185">Reference proteome</keyword>
<evidence type="ECO:0000313" key="2">
    <source>
        <dbReference type="EMBL" id="RLN04177.1"/>
    </source>
</evidence>
<accession>A0A3L6RI11</accession>
<protein>
    <submittedName>
        <fullName evidence="2">Uncharacterized protein</fullName>
    </submittedName>
</protein>
<sequence>MEAGLNGATLFFTMHERRVMRLAECRMPMWLYFGSSDPDRAFAEELPKDDVVSWLMMVLKGADRDDFRVVAPFDCKNPRNLVRIPLLIAVLSRMCGALPDGSWLLCFCRDSATHALVLVFPEAQKDRLGKLPSKRPHGRRRGRRAIKAVKRETKEREVSCRAQHVEDPNRIWEEFPFTSEIESAPSSGSGGDSEETWSGMLCSSTAGVIGDVRPHDASSSTPHDACESVASPDDSGARKHAANDAAE</sequence>
<dbReference type="Proteomes" id="UP000275267">
    <property type="component" value="Unassembled WGS sequence"/>
</dbReference>
<comment type="caution">
    <text evidence="2">The sequence shown here is derived from an EMBL/GenBank/DDBJ whole genome shotgun (WGS) entry which is preliminary data.</text>
</comment>
<dbReference type="EMBL" id="PQIB02000008">
    <property type="protein sequence ID" value="RLN04177.1"/>
    <property type="molecule type" value="Genomic_DNA"/>
</dbReference>
<reference evidence="3" key="1">
    <citation type="journal article" date="2019" name="Nat. Commun.">
        <title>The genome of broomcorn millet.</title>
        <authorList>
            <person name="Zou C."/>
            <person name="Miki D."/>
            <person name="Li D."/>
            <person name="Tang Q."/>
            <person name="Xiao L."/>
            <person name="Rajput S."/>
            <person name="Deng P."/>
            <person name="Jia W."/>
            <person name="Huang R."/>
            <person name="Zhang M."/>
            <person name="Sun Y."/>
            <person name="Hu J."/>
            <person name="Fu X."/>
            <person name="Schnable P.S."/>
            <person name="Li F."/>
            <person name="Zhang H."/>
            <person name="Feng B."/>
            <person name="Zhu X."/>
            <person name="Liu R."/>
            <person name="Schnable J.C."/>
            <person name="Zhu J.-K."/>
            <person name="Zhang H."/>
        </authorList>
    </citation>
    <scope>NUCLEOTIDE SEQUENCE [LARGE SCALE GENOMIC DNA]</scope>
</reference>